<evidence type="ECO:0000313" key="2">
    <source>
        <dbReference type="EMBL" id="GAV06088.1"/>
    </source>
</evidence>
<dbReference type="Proteomes" id="UP000186922">
    <property type="component" value="Unassembled WGS sequence"/>
</dbReference>
<accession>A0A1D1W1U4</accession>
<feature type="region of interest" description="Disordered" evidence="1">
    <location>
        <begin position="1"/>
        <end position="30"/>
    </location>
</feature>
<organism evidence="2 3">
    <name type="scientific">Ramazzottius varieornatus</name>
    <name type="common">Water bear</name>
    <name type="synonym">Tardigrade</name>
    <dbReference type="NCBI Taxonomy" id="947166"/>
    <lineage>
        <taxon>Eukaryota</taxon>
        <taxon>Metazoa</taxon>
        <taxon>Ecdysozoa</taxon>
        <taxon>Tardigrada</taxon>
        <taxon>Eutardigrada</taxon>
        <taxon>Parachela</taxon>
        <taxon>Hypsibioidea</taxon>
        <taxon>Ramazzottiidae</taxon>
        <taxon>Ramazzottius</taxon>
    </lineage>
</organism>
<proteinExistence type="predicted"/>
<dbReference type="AlphaFoldDB" id="A0A1D1W1U4"/>
<sequence>MVEMQNKGKRKVDTHKMGQKPSTNTSSIESVVDLTTSSKNCVPPPSSYAASELIISVGTLNVGVPNLEQSAGGRKKDSPVWNFFKYDEEGDHSTCMVGGCSKQLIGCSAGNNRVHLQKHPAAYKE</sequence>
<evidence type="ECO:0000256" key="1">
    <source>
        <dbReference type="SAM" id="MobiDB-lite"/>
    </source>
</evidence>
<comment type="caution">
    <text evidence="2">The sequence shown here is derived from an EMBL/GenBank/DDBJ whole genome shotgun (WGS) entry which is preliminary data.</text>
</comment>
<gene>
    <name evidence="2" type="primary">RvY_16122-1</name>
    <name evidence="2" type="synonym">RvY_16122.1</name>
    <name evidence="2" type="ORF">RvY_16122</name>
</gene>
<evidence type="ECO:0008006" key="4">
    <source>
        <dbReference type="Google" id="ProtNLM"/>
    </source>
</evidence>
<dbReference type="EMBL" id="BDGG01000013">
    <property type="protein sequence ID" value="GAV06088.1"/>
    <property type="molecule type" value="Genomic_DNA"/>
</dbReference>
<protein>
    <recommendedName>
        <fullName evidence="4">BED-type domain-containing protein</fullName>
    </recommendedName>
</protein>
<keyword evidence="3" id="KW-1185">Reference proteome</keyword>
<name>A0A1D1W1U4_RAMVA</name>
<feature type="compositionally biased region" description="Polar residues" evidence="1">
    <location>
        <begin position="20"/>
        <end position="30"/>
    </location>
</feature>
<reference evidence="2 3" key="1">
    <citation type="journal article" date="2016" name="Nat. Commun.">
        <title>Extremotolerant tardigrade genome and improved radiotolerance of human cultured cells by tardigrade-unique protein.</title>
        <authorList>
            <person name="Hashimoto T."/>
            <person name="Horikawa D.D."/>
            <person name="Saito Y."/>
            <person name="Kuwahara H."/>
            <person name="Kozuka-Hata H."/>
            <person name="Shin-I T."/>
            <person name="Minakuchi Y."/>
            <person name="Ohishi K."/>
            <person name="Motoyama A."/>
            <person name="Aizu T."/>
            <person name="Enomoto A."/>
            <person name="Kondo K."/>
            <person name="Tanaka S."/>
            <person name="Hara Y."/>
            <person name="Koshikawa S."/>
            <person name="Sagara H."/>
            <person name="Miura T."/>
            <person name="Yokobori S."/>
            <person name="Miyagawa K."/>
            <person name="Suzuki Y."/>
            <person name="Kubo T."/>
            <person name="Oyama M."/>
            <person name="Kohara Y."/>
            <person name="Fujiyama A."/>
            <person name="Arakawa K."/>
            <person name="Katayama T."/>
            <person name="Toyoda A."/>
            <person name="Kunieda T."/>
        </authorList>
    </citation>
    <scope>NUCLEOTIDE SEQUENCE [LARGE SCALE GENOMIC DNA]</scope>
    <source>
        <strain evidence="2 3">YOKOZUNA-1</strain>
    </source>
</reference>
<evidence type="ECO:0000313" key="3">
    <source>
        <dbReference type="Proteomes" id="UP000186922"/>
    </source>
</evidence>